<accession>A0ABQ4TV10</accession>
<dbReference type="EMBL" id="BPRB01000035">
    <property type="protein sequence ID" value="GJE58527.1"/>
    <property type="molecule type" value="Genomic_DNA"/>
</dbReference>
<evidence type="ECO:0000256" key="2">
    <source>
        <dbReference type="SAM" id="SignalP"/>
    </source>
</evidence>
<dbReference type="RefSeq" id="WP_238181156.1">
    <property type="nucleotide sequence ID" value="NZ_BPRB01000035.1"/>
</dbReference>
<proteinExistence type="predicted"/>
<dbReference type="Proteomes" id="UP001055057">
    <property type="component" value="Unassembled WGS sequence"/>
</dbReference>
<organism evidence="3 4">
    <name type="scientific">Methylobacterium trifolii</name>
    <dbReference type="NCBI Taxonomy" id="1003092"/>
    <lineage>
        <taxon>Bacteria</taxon>
        <taxon>Pseudomonadati</taxon>
        <taxon>Pseudomonadota</taxon>
        <taxon>Alphaproteobacteria</taxon>
        <taxon>Hyphomicrobiales</taxon>
        <taxon>Methylobacteriaceae</taxon>
        <taxon>Methylobacterium</taxon>
    </lineage>
</organism>
<keyword evidence="4" id="KW-1185">Reference proteome</keyword>
<keyword evidence="2" id="KW-0732">Signal</keyword>
<reference evidence="3" key="1">
    <citation type="journal article" date="2021" name="Front. Microbiol.">
        <title>Comprehensive Comparative Genomics and Phenotyping of Methylobacterium Species.</title>
        <authorList>
            <person name="Alessa O."/>
            <person name="Ogura Y."/>
            <person name="Fujitani Y."/>
            <person name="Takami H."/>
            <person name="Hayashi T."/>
            <person name="Sahin N."/>
            <person name="Tani A."/>
        </authorList>
    </citation>
    <scope>NUCLEOTIDE SEQUENCE</scope>
    <source>
        <strain evidence="3">DSM 23632</strain>
    </source>
</reference>
<feature type="chain" id="PRO_5045127236" evidence="2">
    <location>
        <begin position="22"/>
        <end position="88"/>
    </location>
</feature>
<evidence type="ECO:0000313" key="3">
    <source>
        <dbReference type="EMBL" id="GJE58527.1"/>
    </source>
</evidence>
<comment type="caution">
    <text evidence="3">The sequence shown here is derived from an EMBL/GenBank/DDBJ whole genome shotgun (WGS) entry which is preliminary data.</text>
</comment>
<feature type="region of interest" description="Disordered" evidence="1">
    <location>
        <begin position="40"/>
        <end position="88"/>
    </location>
</feature>
<name>A0ABQ4TV10_9HYPH</name>
<protein>
    <submittedName>
        <fullName evidence="3">Uncharacterized protein</fullName>
    </submittedName>
</protein>
<gene>
    <name evidence="3" type="ORF">MPOCJGCO_0609</name>
</gene>
<sequence length="88" mass="9144">MRRAALPFAILLVLGASAPRAEDFTGFYAGLNASYAMNRDRDRDGHRVSRTTAAGVVPGAADGLPPSAASAAKLMQDRRTGADANAAR</sequence>
<evidence type="ECO:0000256" key="1">
    <source>
        <dbReference type="SAM" id="MobiDB-lite"/>
    </source>
</evidence>
<feature type="signal peptide" evidence="2">
    <location>
        <begin position="1"/>
        <end position="21"/>
    </location>
</feature>
<reference evidence="3" key="2">
    <citation type="submission" date="2021-08" db="EMBL/GenBank/DDBJ databases">
        <authorList>
            <person name="Tani A."/>
            <person name="Ola A."/>
            <person name="Ogura Y."/>
            <person name="Katsura K."/>
            <person name="Hayashi T."/>
        </authorList>
    </citation>
    <scope>NUCLEOTIDE SEQUENCE</scope>
    <source>
        <strain evidence="3">DSM 23632</strain>
    </source>
</reference>
<evidence type="ECO:0000313" key="4">
    <source>
        <dbReference type="Proteomes" id="UP001055057"/>
    </source>
</evidence>